<dbReference type="PIRSF" id="PIRSF000714">
    <property type="entry name" value="HIT"/>
    <property type="match status" value="1"/>
</dbReference>
<dbReference type="InterPro" id="IPR036265">
    <property type="entry name" value="HIT-like_sf"/>
</dbReference>
<evidence type="ECO:0000259" key="2">
    <source>
        <dbReference type="PROSITE" id="PS51084"/>
    </source>
</evidence>
<dbReference type="InterPro" id="IPR026026">
    <property type="entry name" value="HIT_Hint"/>
</dbReference>
<feature type="domain" description="HIT" evidence="2">
    <location>
        <begin position="41"/>
        <end position="110"/>
    </location>
</feature>
<accession>A0A011TWX1</accession>
<dbReference type="EMBL" id="JENY01000012">
    <property type="protein sequence ID" value="EXL08692.1"/>
    <property type="molecule type" value="Genomic_DNA"/>
</dbReference>
<dbReference type="PATRIC" id="fig|69279.3.peg.2198"/>
<dbReference type="SUPFAM" id="SSF54197">
    <property type="entry name" value="HIT-like"/>
    <property type="match status" value="1"/>
</dbReference>
<comment type="caution">
    <text evidence="3">The sequence shown here is derived from an EMBL/GenBank/DDBJ whole genome shotgun (WGS) entry which is preliminary data.</text>
</comment>
<dbReference type="Proteomes" id="UP000294958">
    <property type="component" value="Unassembled WGS sequence"/>
</dbReference>
<dbReference type="STRING" id="69279.BG36_04000"/>
<dbReference type="Pfam" id="PF01230">
    <property type="entry name" value="HIT"/>
    <property type="match status" value="1"/>
</dbReference>
<dbReference type="GO" id="GO:0016787">
    <property type="term" value="F:hydrolase activity"/>
    <property type="evidence" value="ECO:0007669"/>
    <property type="project" value="UniProtKB-KW"/>
</dbReference>
<keyword evidence="4" id="KW-0378">Hydrolase</keyword>
<evidence type="ECO:0000313" key="3">
    <source>
        <dbReference type="EMBL" id="EXL08692.1"/>
    </source>
</evidence>
<dbReference type="AlphaFoldDB" id="A0A011TWX1"/>
<dbReference type="HOGENOM" id="CLU_123330_0_0_5"/>
<dbReference type="PROSITE" id="PS51084">
    <property type="entry name" value="HIT_2"/>
    <property type="match status" value="1"/>
</dbReference>
<dbReference type="RefSeq" id="WP_035026471.1">
    <property type="nucleotide sequence ID" value="NZ_KK073886.1"/>
</dbReference>
<evidence type="ECO:0000313" key="5">
    <source>
        <dbReference type="Proteomes" id="UP000019849"/>
    </source>
</evidence>
<organism evidence="3 5">
    <name type="scientific">Aquamicrobium defluvii</name>
    <dbReference type="NCBI Taxonomy" id="69279"/>
    <lineage>
        <taxon>Bacteria</taxon>
        <taxon>Pseudomonadati</taxon>
        <taxon>Pseudomonadota</taxon>
        <taxon>Alphaproteobacteria</taxon>
        <taxon>Hyphomicrobiales</taxon>
        <taxon>Phyllobacteriaceae</taxon>
        <taxon>Aquamicrobium</taxon>
    </lineage>
</organism>
<gene>
    <name evidence="3" type="ORF">BG36_04000</name>
    <name evidence="4" type="ORF">DES43_10238</name>
</gene>
<keyword evidence="6" id="KW-1185">Reference proteome</keyword>
<reference evidence="4 6" key="2">
    <citation type="submission" date="2019-03" db="EMBL/GenBank/DDBJ databases">
        <title>Genomic Encyclopedia of Type Strains, Phase IV (KMG-IV): sequencing the most valuable type-strain genomes for metagenomic binning, comparative biology and taxonomic classification.</title>
        <authorList>
            <person name="Goeker M."/>
        </authorList>
    </citation>
    <scope>NUCLEOTIDE SEQUENCE [LARGE SCALE GENOMIC DNA]</scope>
    <source>
        <strain evidence="4 6">DSM 11603</strain>
    </source>
</reference>
<dbReference type="eggNOG" id="COG0537">
    <property type="taxonomic scope" value="Bacteria"/>
</dbReference>
<evidence type="ECO:0000313" key="4">
    <source>
        <dbReference type="EMBL" id="TDR37494.1"/>
    </source>
</evidence>
<proteinExistence type="predicted"/>
<sequence>MLRGLKAGFSLDARLETDSEPLMWLGLCELRVMNDRRWPWLILVPQRPGAEEIHDMAPLDQAMLTFETNMVAQALKRVTDCTKINTAALGNIVRQLHVHVVARREDDAAWPGPVWGHGVREPYQAEELRRFAETVKAAL</sequence>
<dbReference type="Proteomes" id="UP000019849">
    <property type="component" value="Unassembled WGS sequence"/>
</dbReference>
<evidence type="ECO:0000256" key="1">
    <source>
        <dbReference type="PROSITE-ProRule" id="PRU00464"/>
    </source>
</evidence>
<evidence type="ECO:0000313" key="6">
    <source>
        <dbReference type="Proteomes" id="UP000294958"/>
    </source>
</evidence>
<dbReference type="Gene3D" id="3.30.428.10">
    <property type="entry name" value="HIT-like"/>
    <property type="match status" value="1"/>
</dbReference>
<dbReference type="OrthoDB" id="9799145at2"/>
<reference evidence="3 5" key="1">
    <citation type="submission" date="2014-02" db="EMBL/GenBank/DDBJ databases">
        <title>Aquamicrobium defluvii Genome sequencing.</title>
        <authorList>
            <person name="Wang X."/>
        </authorList>
    </citation>
    <scope>NUCLEOTIDE SEQUENCE [LARGE SCALE GENOMIC DNA]</scope>
    <source>
        <strain evidence="3 5">W13Z1</strain>
    </source>
</reference>
<name>A0A011TWX1_9HYPH</name>
<dbReference type="EMBL" id="SNZF01000002">
    <property type="protein sequence ID" value="TDR37494.1"/>
    <property type="molecule type" value="Genomic_DNA"/>
</dbReference>
<dbReference type="InterPro" id="IPR011146">
    <property type="entry name" value="HIT-like"/>
</dbReference>
<comment type="caution">
    <text evidence="1">Lacks conserved residue(s) required for the propagation of feature annotation.</text>
</comment>
<protein>
    <submittedName>
        <fullName evidence="4">Diadenosine tetraphosphate (Ap4A) HIT family hydrolase</fullName>
    </submittedName>
    <submittedName>
        <fullName evidence="3">Histidine triad (HIT) protein</fullName>
    </submittedName>
</protein>